<dbReference type="PROSITE" id="PS51787">
    <property type="entry name" value="LON_N"/>
    <property type="match status" value="1"/>
</dbReference>
<evidence type="ECO:0000313" key="3">
    <source>
        <dbReference type="Proteomes" id="UP000018680"/>
    </source>
</evidence>
<accession>V5WJL4</accession>
<protein>
    <submittedName>
        <fullName evidence="2">Uncharacterized protein, similar to the N-terminal domain of Lon protease</fullName>
    </submittedName>
</protein>
<evidence type="ECO:0000313" key="2">
    <source>
        <dbReference type="EMBL" id="AHC15963.1"/>
    </source>
</evidence>
<dbReference type="PANTHER" id="PTHR46732">
    <property type="entry name" value="ATP-DEPENDENT PROTEASE LA (LON) DOMAIN PROTEIN"/>
    <property type="match status" value="1"/>
</dbReference>
<dbReference type="OrthoDB" id="25394at2"/>
<evidence type="ECO:0000259" key="1">
    <source>
        <dbReference type="PROSITE" id="PS51787"/>
    </source>
</evidence>
<dbReference type="Gene3D" id="2.30.130.40">
    <property type="entry name" value="LON domain-like"/>
    <property type="match status" value="1"/>
</dbReference>
<keyword evidence="2" id="KW-0645">Protease</keyword>
<feature type="domain" description="Lon N-terminal" evidence="1">
    <location>
        <begin position="2"/>
        <end position="189"/>
    </location>
</feature>
<gene>
    <name evidence="2" type="ORF">L21SP2_2611</name>
</gene>
<dbReference type="PANTHER" id="PTHR46732:SF8">
    <property type="entry name" value="ATP-DEPENDENT PROTEASE LA (LON) DOMAIN PROTEIN"/>
    <property type="match status" value="1"/>
</dbReference>
<dbReference type="HOGENOM" id="CLU_048359_1_1_12"/>
<reference evidence="2 3" key="1">
    <citation type="journal article" date="2015" name="Stand. Genomic Sci.">
        <title>Complete genome sequence and description of Salinispira pacifica gen. nov., sp. nov., a novel spirochaete isolated form a hypersaline microbial mat.</title>
        <authorList>
            <person name="Ben Hania W."/>
            <person name="Joseph M."/>
            <person name="Schumann P."/>
            <person name="Bunk B."/>
            <person name="Fiebig A."/>
            <person name="Sproer C."/>
            <person name="Klenk H.P."/>
            <person name="Fardeau M.L."/>
            <person name="Spring S."/>
        </authorList>
    </citation>
    <scope>NUCLEOTIDE SEQUENCE [LARGE SCALE GENOMIC DNA]</scope>
    <source>
        <strain evidence="2 3">L21-RPul-D2</strain>
    </source>
</reference>
<dbReference type="RefSeq" id="WP_024268864.1">
    <property type="nucleotide sequence ID" value="NC_023035.1"/>
</dbReference>
<dbReference type="InterPro" id="IPR046336">
    <property type="entry name" value="Lon_prtase_N_sf"/>
</dbReference>
<keyword evidence="2" id="KW-0378">Hydrolase</keyword>
<organism evidence="2 3">
    <name type="scientific">Salinispira pacifica</name>
    <dbReference type="NCBI Taxonomy" id="1307761"/>
    <lineage>
        <taxon>Bacteria</taxon>
        <taxon>Pseudomonadati</taxon>
        <taxon>Spirochaetota</taxon>
        <taxon>Spirochaetia</taxon>
        <taxon>Spirochaetales</taxon>
        <taxon>Spirochaetaceae</taxon>
        <taxon>Salinispira</taxon>
    </lineage>
</organism>
<dbReference type="KEGG" id="slr:L21SP2_2611"/>
<keyword evidence="3" id="KW-1185">Reference proteome</keyword>
<dbReference type="InterPro" id="IPR015947">
    <property type="entry name" value="PUA-like_sf"/>
</dbReference>
<dbReference type="EMBL" id="CP006939">
    <property type="protein sequence ID" value="AHC15963.1"/>
    <property type="molecule type" value="Genomic_DNA"/>
</dbReference>
<dbReference type="Pfam" id="PF02190">
    <property type="entry name" value="LON_substr_bdg"/>
    <property type="match status" value="1"/>
</dbReference>
<dbReference type="InterPro" id="IPR003111">
    <property type="entry name" value="Lon_prtase_N"/>
</dbReference>
<dbReference type="SUPFAM" id="SSF88697">
    <property type="entry name" value="PUA domain-like"/>
    <property type="match status" value="1"/>
</dbReference>
<sequence>MKKIIPIFPLGVVLLPGMQLPLHIFEERYRLMVSHCLKQDEPFGIVYYDGSSFKSTGCSGKITNVLKEYEDGRKDIIIQGSDRFTLEEVDDSGEYLTAEVKYFSDCSTSASSRELERMKTEAVEAVIKLASLNNRELDRKYLMSLNPVDFSFLISASDMMNLEDKQENLETSSTANRLQSIITTAKRVIMRSEAHHQLLKILGDNSDIRHIFN</sequence>
<proteinExistence type="predicted"/>
<dbReference type="Proteomes" id="UP000018680">
    <property type="component" value="Chromosome"/>
</dbReference>
<dbReference type="PATRIC" id="fig|1307761.3.peg.2601"/>
<dbReference type="SMART" id="SM00464">
    <property type="entry name" value="LON"/>
    <property type="match status" value="1"/>
</dbReference>
<dbReference type="AlphaFoldDB" id="V5WJL4"/>
<name>V5WJL4_9SPIO</name>
<dbReference type="eggNOG" id="COG2802">
    <property type="taxonomic scope" value="Bacteria"/>
</dbReference>
<dbReference type="STRING" id="1307761.L21SP2_2611"/>
<dbReference type="GO" id="GO:0006508">
    <property type="term" value="P:proteolysis"/>
    <property type="evidence" value="ECO:0007669"/>
    <property type="project" value="UniProtKB-KW"/>
</dbReference>
<dbReference type="GO" id="GO:0008233">
    <property type="term" value="F:peptidase activity"/>
    <property type="evidence" value="ECO:0007669"/>
    <property type="project" value="UniProtKB-KW"/>
</dbReference>